<name>C0NX69_AJECG</name>
<organism evidence="1 2">
    <name type="scientific">Ajellomyces capsulatus (strain G186AR / H82 / ATCC MYA-2454 / RMSCC 2432)</name>
    <name type="common">Darling's disease fungus</name>
    <name type="synonym">Histoplasma capsulatum</name>
    <dbReference type="NCBI Taxonomy" id="447093"/>
    <lineage>
        <taxon>Eukaryota</taxon>
        <taxon>Fungi</taxon>
        <taxon>Dikarya</taxon>
        <taxon>Ascomycota</taxon>
        <taxon>Pezizomycotina</taxon>
        <taxon>Eurotiomycetes</taxon>
        <taxon>Eurotiomycetidae</taxon>
        <taxon>Onygenales</taxon>
        <taxon>Ajellomycetaceae</taxon>
        <taxon>Histoplasma</taxon>
    </lineage>
</organism>
<dbReference type="AlphaFoldDB" id="C0NX69"/>
<evidence type="ECO:0000313" key="1">
    <source>
        <dbReference type="EMBL" id="EEH03935.1"/>
    </source>
</evidence>
<gene>
    <name evidence="1" type="ORF">HCBG_08061</name>
</gene>
<dbReference type="HOGENOM" id="CLU_2319678_0_0_1"/>
<keyword evidence="2" id="KW-1185">Reference proteome</keyword>
<protein>
    <submittedName>
        <fullName evidence="1">Uncharacterized protein</fullName>
    </submittedName>
</protein>
<reference evidence="1" key="1">
    <citation type="submission" date="2009-02" db="EMBL/GenBank/DDBJ databases">
        <title>The Genome Sequence of Ajellomyces capsulatus strain G186AR.</title>
        <authorList>
            <consortium name="The Broad Institute Genome Sequencing Platform"/>
            <person name="Champion M."/>
            <person name="Cuomo C."/>
            <person name="Ma L.-J."/>
            <person name="Henn M.R."/>
            <person name="Sil A."/>
            <person name="Goldman B."/>
            <person name="Young S.K."/>
            <person name="Kodira C.D."/>
            <person name="Zeng Q."/>
            <person name="Koehrsen M."/>
            <person name="Alvarado L."/>
            <person name="Berlin A."/>
            <person name="Borenstein D."/>
            <person name="Chen Z."/>
            <person name="Engels R."/>
            <person name="Freedman E."/>
            <person name="Gellesch M."/>
            <person name="Goldberg J."/>
            <person name="Griggs A."/>
            <person name="Gujja S."/>
            <person name="Heiman D."/>
            <person name="Hepburn T."/>
            <person name="Howarth C."/>
            <person name="Jen D."/>
            <person name="Larson L."/>
            <person name="Lewis B."/>
            <person name="Mehta T."/>
            <person name="Park D."/>
            <person name="Pearson M."/>
            <person name="Roberts A."/>
            <person name="Saif S."/>
            <person name="Shea T."/>
            <person name="Shenoy N."/>
            <person name="Sisk P."/>
            <person name="Stolte C."/>
            <person name="Sykes S."/>
            <person name="Walk T."/>
            <person name="White J."/>
            <person name="Yandava C."/>
            <person name="Klein B."/>
            <person name="McEwen J.G."/>
            <person name="Puccia R."/>
            <person name="Goldman G.H."/>
            <person name="Felipe M.S."/>
            <person name="Nino-Vega G."/>
            <person name="San-Blas G."/>
            <person name="Taylor J."/>
            <person name="Mendoza L."/>
            <person name="Galagan J."/>
            <person name="Nusbaum C."/>
            <person name="Birren B."/>
        </authorList>
    </citation>
    <scope>NUCLEOTIDE SEQUENCE</scope>
    <source>
        <strain evidence="1">G186AR</strain>
    </source>
</reference>
<dbReference type="Proteomes" id="UP000001631">
    <property type="component" value="Unassembled WGS sequence"/>
</dbReference>
<sequence>MAMALVGLQTQAVRPSNMEAEGIRAPGGVGSMDTECLDVIKFPLREQCPVLNASLEGLFICHIPPGLTATVFTVVSSSLQTNAVHGYYRAIRPWLQAPQ</sequence>
<evidence type="ECO:0000313" key="2">
    <source>
        <dbReference type="Proteomes" id="UP000001631"/>
    </source>
</evidence>
<dbReference type="GeneID" id="69041077"/>
<dbReference type="EMBL" id="GG663375">
    <property type="protein sequence ID" value="EEH03935.1"/>
    <property type="molecule type" value="Genomic_DNA"/>
</dbReference>
<accession>C0NX69</accession>
<proteinExistence type="predicted"/>
<dbReference type="RefSeq" id="XP_045284416.1">
    <property type="nucleotide sequence ID" value="XM_045435110.1"/>
</dbReference>
<dbReference type="InParanoid" id="C0NX69"/>